<dbReference type="GO" id="GO:0006355">
    <property type="term" value="P:regulation of DNA-templated transcription"/>
    <property type="evidence" value="ECO:0007669"/>
    <property type="project" value="InterPro"/>
</dbReference>
<reference evidence="7 8" key="1">
    <citation type="submission" date="2019-07" db="EMBL/GenBank/DDBJ databases">
        <title>Whole genome shotgun sequence of Oceanobacillus sojae NBRC 105379.</title>
        <authorList>
            <person name="Hosoyama A."/>
            <person name="Uohara A."/>
            <person name="Ohji S."/>
            <person name="Ichikawa N."/>
        </authorList>
    </citation>
    <scope>NUCLEOTIDE SEQUENCE [LARGE SCALE GENOMIC DNA]</scope>
    <source>
        <strain evidence="7 8">NBRC 105379</strain>
    </source>
</reference>
<evidence type="ECO:0000313" key="8">
    <source>
        <dbReference type="Proteomes" id="UP000321558"/>
    </source>
</evidence>
<dbReference type="InterPro" id="IPR004701">
    <property type="entry name" value="PTS_EIIA_man-typ"/>
</dbReference>
<evidence type="ECO:0000313" key="7">
    <source>
        <dbReference type="EMBL" id="GEN87065.1"/>
    </source>
</evidence>
<dbReference type="InterPro" id="IPR027417">
    <property type="entry name" value="P-loop_NTPase"/>
</dbReference>
<dbReference type="CDD" id="cd00009">
    <property type="entry name" value="AAA"/>
    <property type="match status" value="1"/>
</dbReference>
<sequence length="930" mass="105911">MMDNFKSKIEEISKKRLADTFRLEAGVEAQYISDKLDIHRSTASRYLNELTRSQILIKISTRPAYFFNKSLLENKFDISLDKNIYASFEELKDALYTKNKKKINDPFYYFIGNEGSLKNQIEQSKAAISYPPSGLPFMIVGETGVGKSDLAQLIYQYAKNKKILRDNAPFITLNCAEFANNPELVTANLFGYTKGAFTGADKDTNGIIEEADQGVLFLDEAHRLNAESQEKLFLFMDKGIYHPLGDNSNWKKANVRMLFATTEDPEEAFLKTFMRRIPIIVSIPPLRERTDSEKYHLICTFYKEESSNVNKQLQVNSKVIKALMAFNAQGNVGELKNIIIYSCAKAYIDYADNQSSPLIEVHLKHLPMEVISNFINNDSNVSFHTALNKSVLIDSESDWSGQKYHVENNNALKNLYEGLLIIIHKYLTESLLLDAFLEKASLLVNQYLEKLIYINSNGDKGLEFNTLKYFLEGIADSVDISVKTNISKNSMTTMAYFIKDITQINYEYTNENDIGDILKTYFPKEFWLIDKICSEVESTFGISMNLLDKVILIVYIRSLNESLNLNRTKAIIIAHGYSTASSIANISNKLLGEYVFEAFDMPIDVSLSEIVHKLNNYFKSIDTSKGIIIFVDMGSLMVNYKKFKNISNSTVGIVNNITTQIAIDAGEKIIRGNTIEQILEGISQNYRPAYQIIKAKSSHKKNTIISTCITGIGTAVKIKELLDKGIRKGSGEIYVLPYDFLSLKNNGIEENIFKEYNVIGIIGTVNPKVQDISFIAIEDIISGKGEQQLKEMLKNIVPQNIIGNINEDIVKLFSLQDVINHLIILNPDKIIENLSISIEKLQQQLNIRFNNPTRISLYVHLSCLIERLVKKNPIVHHVDLATFQQNHQNFIHILKRVFNHIEEVYSVEIPLSEIVYIYDIIKMKHSDFKY</sequence>
<dbReference type="GO" id="GO:0005524">
    <property type="term" value="F:ATP binding"/>
    <property type="evidence" value="ECO:0007669"/>
    <property type="project" value="UniProtKB-KW"/>
</dbReference>
<evidence type="ECO:0000256" key="1">
    <source>
        <dbReference type="ARBA" id="ARBA00022679"/>
    </source>
</evidence>
<dbReference type="EMBL" id="BJYM01000006">
    <property type="protein sequence ID" value="GEN87065.1"/>
    <property type="molecule type" value="Genomic_DNA"/>
</dbReference>
<dbReference type="PROSITE" id="PS00675">
    <property type="entry name" value="SIGMA54_INTERACT_1"/>
    <property type="match status" value="1"/>
</dbReference>
<dbReference type="InterPro" id="IPR011608">
    <property type="entry name" value="PRD"/>
</dbReference>
<dbReference type="SUPFAM" id="SSF52540">
    <property type="entry name" value="P-loop containing nucleoside triphosphate hydrolases"/>
    <property type="match status" value="1"/>
</dbReference>
<evidence type="ECO:0000256" key="3">
    <source>
        <dbReference type="ARBA" id="ARBA00022840"/>
    </source>
</evidence>
<feature type="domain" description="Sigma-54 factor interaction" evidence="4">
    <location>
        <begin position="110"/>
        <end position="344"/>
    </location>
</feature>
<dbReference type="AlphaFoldDB" id="A0A511ZHZ5"/>
<dbReference type="GO" id="GO:0016020">
    <property type="term" value="C:membrane"/>
    <property type="evidence" value="ECO:0007669"/>
    <property type="project" value="InterPro"/>
</dbReference>
<organism evidence="7 8">
    <name type="scientific">Oceanobacillus sojae</name>
    <dbReference type="NCBI Taxonomy" id="582851"/>
    <lineage>
        <taxon>Bacteria</taxon>
        <taxon>Bacillati</taxon>
        <taxon>Bacillota</taxon>
        <taxon>Bacilli</taxon>
        <taxon>Bacillales</taxon>
        <taxon>Bacillaceae</taxon>
        <taxon>Oceanobacillus</taxon>
    </lineage>
</organism>
<keyword evidence="2" id="KW-0547">Nucleotide-binding</keyword>
<dbReference type="SUPFAM" id="SSF53062">
    <property type="entry name" value="PTS system fructose IIA component-like"/>
    <property type="match status" value="1"/>
</dbReference>
<dbReference type="Proteomes" id="UP000321558">
    <property type="component" value="Unassembled WGS sequence"/>
</dbReference>
<proteinExistence type="predicted"/>
<evidence type="ECO:0000256" key="2">
    <source>
        <dbReference type="ARBA" id="ARBA00022741"/>
    </source>
</evidence>
<dbReference type="PROSITE" id="PS50045">
    <property type="entry name" value="SIGMA54_INTERACT_4"/>
    <property type="match status" value="1"/>
</dbReference>
<dbReference type="GO" id="GO:0016740">
    <property type="term" value="F:transferase activity"/>
    <property type="evidence" value="ECO:0007669"/>
    <property type="project" value="UniProtKB-KW"/>
</dbReference>
<dbReference type="InterPro" id="IPR036662">
    <property type="entry name" value="PTS_EIIA_man-typ_sf"/>
</dbReference>
<evidence type="ECO:0000259" key="5">
    <source>
        <dbReference type="PROSITE" id="PS51096"/>
    </source>
</evidence>
<dbReference type="SUPFAM" id="SSF63520">
    <property type="entry name" value="PTS-regulatory domain, PRD"/>
    <property type="match status" value="1"/>
</dbReference>
<dbReference type="PROSITE" id="PS51372">
    <property type="entry name" value="PRD_2"/>
    <property type="match status" value="2"/>
</dbReference>
<dbReference type="Gene3D" id="1.10.1790.10">
    <property type="entry name" value="PRD domain"/>
    <property type="match status" value="1"/>
</dbReference>
<dbReference type="Gene3D" id="3.40.50.300">
    <property type="entry name" value="P-loop containing nucleotide triphosphate hydrolases"/>
    <property type="match status" value="1"/>
</dbReference>
<evidence type="ECO:0000259" key="6">
    <source>
        <dbReference type="PROSITE" id="PS51372"/>
    </source>
</evidence>
<dbReference type="PANTHER" id="PTHR32071:SF38">
    <property type="entry name" value="PSP OPERON TRANSCRIPTIONAL ACTIVATOR"/>
    <property type="match status" value="1"/>
</dbReference>
<dbReference type="OrthoDB" id="9771372at2"/>
<dbReference type="PANTHER" id="PTHR32071">
    <property type="entry name" value="TRANSCRIPTIONAL REGULATORY PROTEIN"/>
    <property type="match status" value="1"/>
</dbReference>
<gene>
    <name evidence="7" type="ORF">OSO01_18040</name>
</gene>
<accession>A0A511ZHZ5</accession>
<keyword evidence="8" id="KW-1185">Reference proteome</keyword>
<keyword evidence="3" id="KW-0067">ATP-binding</keyword>
<dbReference type="Pfam" id="PF00158">
    <property type="entry name" value="Sigma54_activat"/>
    <property type="match status" value="1"/>
</dbReference>
<dbReference type="InterPro" id="IPR003593">
    <property type="entry name" value="AAA+_ATPase"/>
</dbReference>
<feature type="domain" description="PRD" evidence="6">
    <location>
        <begin position="458"/>
        <end position="566"/>
    </location>
</feature>
<dbReference type="PROSITE" id="PS51096">
    <property type="entry name" value="PTS_EIIA_TYPE_4"/>
    <property type="match status" value="1"/>
</dbReference>
<keyword evidence="1" id="KW-0808">Transferase</keyword>
<comment type="caution">
    <text evidence="7">The sequence shown here is derived from an EMBL/GenBank/DDBJ whole genome shotgun (WGS) entry which is preliminary data.</text>
</comment>
<name>A0A511ZHZ5_9BACI</name>
<dbReference type="SMART" id="SM00382">
    <property type="entry name" value="AAA"/>
    <property type="match status" value="1"/>
</dbReference>
<dbReference type="InterPro" id="IPR002078">
    <property type="entry name" value="Sigma_54_int"/>
</dbReference>
<dbReference type="Pfam" id="PF03610">
    <property type="entry name" value="EIIA-man"/>
    <property type="match status" value="1"/>
</dbReference>
<dbReference type="GO" id="GO:0009401">
    <property type="term" value="P:phosphoenolpyruvate-dependent sugar phosphotransferase system"/>
    <property type="evidence" value="ECO:0007669"/>
    <property type="project" value="InterPro"/>
</dbReference>
<protein>
    <submittedName>
        <fullName evidence="7">Transcriptional antiterminator</fullName>
    </submittedName>
</protein>
<evidence type="ECO:0000259" key="4">
    <source>
        <dbReference type="PROSITE" id="PS50045"/>
    </source>
</evidence>
<dbReference type="InterPro" id="IPR025662">
    <property type="entry name" value="Sigma_54_int_dom_ATP-bd_1"/>
</dbReference>
<feature type="domain" description="PTS EIIA type-4" evidence="5">
    <location>
        <begin position="567"/>
        <end position="690"/>
    </location>
</feature>
<feature type="domain" description="PRD" evidence="6">
    <location>
        <begin position="825"/>
        <end position="930"/>
    </location>
</feature>
<dbReference type="Pfam" id="PF00874">
    <property type="entry name" value="PRD"/>
    <property type="match status" value="1"/>
</dbReference>
<dbReference type="InterPro" id="IPR036634">
    <property type="entry name" value="PRD_sf"/>
</dbReference>
<dbReference type="Gene3D" id="3.40.50.510">
    <property type="entry name" value="Phosphotransferase system, mannose-type IIA component"/>
    <property type="match status" value="1"/>
</dbReference>